<evidence type="ECO:0000259" key="18">
    <source>
        <dbReference type="SMART" id="SM00965"/>
    </source>
</evidence>
<dbReference type="CDD" id="cd01347">
    <property type="entry name" value="ligand_gated_channel"/>
    <property type="match status" value="1"/>
</dbReference>
<evidence type="ECO:0000256" key="10">
    <source>
        <dbReference type="ARBA" id="ARBA00023077"/>
    </source>
</evidence>
<keyword evidence="13 14" id="KW-0998">Cell outer membrane</keyword>
<dbReference type="PANTHER" id="PTHR32552">
    <property type="entry name" value="FERRICHROME IRON RECEPTOR-RELATED"/>
    <property type="match status" value="1"/>
</dbReference>
<keyword evidence="10 16" id="KW-0798">TonB box</keyword>
<dbReference type="Pfam" id="PF07660">
    <property type="entry name" value="STN"/>
    <property type="match status" value="1"/>
</dbReference>
<dbReference type="SMART" id="SM00965">
    <property type="entry name" value="STN"/>
    <property type="match status" value="1"/>
</dbReference>
<dbReference type="GO" id="GO:0038023">
    <property type="term" value="F:signaling receptor activity"/>
    <property type="evidence" value="ECO:0007669"/>
    <property type="project" value="InterPro"/>
</dbReference>
<dbReference type="GO" id="GO:0009279">
    <property type="term" value="C:cell outer membrane"/>
    <property type="evidence" value="ECO:0007669"/>
    <property type="project" value="UniProtKB-SubCell"/>
</dbReference>
<evidence type="ECO:0000256" key="16">
    <source>
        <dbReference type="RuleBase" id="RU003357"/>
    </source>
</evidence>
<dbReference type="Gene3D" id="2.170.130.10">
    <property type="entry name" value="TonB-dependent receptor, plug domain"/>
    <property type="match status" value="1"/>
</dbReference>
<evidence type="ECO:0000256" key="6">
    <source>
        <dbReference type="ARBA" id="ARBA00022692"/>
    </source>
</evidence>
<feature type="chain" id="PRO_5013189844" evidence="17">
    <location>
        <begin position="35"/>
        <end position="815"/>
    </location>
</feature>
<dbReference type="EMBL" id="FZOA01000004">
    <property type="protein sequence ID" value="SNR79979.1"/>
    <property type="molecule type" value="Genomic_DNA"/>
</dbReference>
<dbReference type="GO" id="GO:0015344">
    <property type="term" value="F:siderophore uptake transmembrane transporter activity"/>
    <property type="evidence" value="ECO:0007669"/>
    <property type="project" value="TreeGrafter"/>
</dbReference>
<evidence type="ECO:0000256" key="11">
    <source>
        <dbReference type="ARBA" id="ARBA00023136"/>
    </source>
</evidence>
<reference evidence="20" key="1">
    <citation type="submission" date="2017-06" db="EMBL/GenBank/DDBJ databases">
        <authorList>
            <person name="Varghese N."/>
            <person name="Submissions S."/>
        </authorList>
    </citation>
    <scope>NUCLEOTIDE SEQUENCE [LARGE SCALE GENOMIC DNA]</scope>
    <source>
        <strain evidence="20">Ca-68</strain>
    </source>
</reference>
<dbReference type="NCBIfam" id="TIGR01783">
    <property type="entry name" value="TonB-siderophor"/>
    <property type="match status" value="1"/>
</dbReference>
<feature type="signal peptide" evidence="17">
    <location>
        <begin position="1"/>
        <end position="34"/>
    </location>
</feature>
<dbReference type="Pfam" id="PF00593">
    <property type="entry name" value="TonB_dep_Rec_b-barrel"/>
    <property type="match status" value="1"/>
</dbReference>
<evidence type="ECO:0000256" key="8">
    <source>
        <dbReference type="ARBA" id="ARBA00023004"/>
    </source>
</evidence>
<dbReference type="InterPro" id="IPR010917">
    <property type="entry name" value="TonB_rcpt_CS"/>
</dbReference>
<evidence type="ECO:0000256" key="14">
    <source>
        <dbReference type="PROSITE-ProRule" id="PRU01360"/>
    </source>
</evidence>
<dbReference type="Gene3D" id="3.55.50.30">
    <property type="match status" value="1"/>
</dbReference>
<keyword evidence="20" id="KW-1185">Reference proteome</keyword>
<keyword evidence="8" id="KW-0408">Iron</keyword>
<feature type="short sequence motif" description="TonB C-terminal box" evidence="15">
    <location>
        <begin position="798"/>
        <end position="815"/>
    </location>
</feature>
<keyword evidence="4 14" id="KW-1134">Transmembrane beta strand</keyword>
<evidence type="ECO:0000256" key="15">
    <source>
        <dbReference type="PROSITE-ProRule" id="PRU10144"/>
    </source>
</evidence>
<name>A0A238ZA89_9PROT</name>
<evidence type="ECO:0000256" key="9">
    <source>
        <dbReference type="ARBA" id="ARBA00023065"/>
    </source>
</evidence>
<keyword evidence="11 14" id="KW-0472">Membrane</keyword>
<evidence type="ECO:0000256" key="13">
    <source>
        <dbReference type="ARBA" id="ARBA00023237"/>
    </source>
</evidence>
<keyword evidence="7 17" id="KW-0732">Signal</keyword>
<dbReference type="Proteomes" id="UP000198305">
    <property type="component" value="Unassembled WGS sequence"/>
</dbReference>
<evidence type="ECO:0000313" key="19">
    <source>
        <dbReference type="EMBL" id="SNR79979.1"/>
    </source>
</evidence>
<dbReference type="Gene3D" id="2.40.170.20">
    <property type="entry name" value="TonB-dependent receptor, beta-barrel domain"/>
    <property type="match status" value="1"/>
</dbReference>
<protein>
    <submittedName>
        <fullName evidence="19">Iron complex outermembrane recepter protein</fullName>
    </submittedName>
</protein>
<dbReference type="InterPro" id="IPR011662">
    <property type="entry name" value="Secretin/TonB_short_N"/>
</dbReference>
<comment type="subcellular location">
    <subcellularLocation>
        <location evidence="1 14">Cell outer membrane</location>
        <topology evidence="1 14">Multi-pass membrane protein</topology>
    </subcellularLocation>
</comment>
<evidence type="ECO:0000256" key="5">
    <source>
        <dbReference type="ARBA" id="ARBA00022496"/>
    </source>
</evidence>
<dbReference type="AlphaFoldDB" id="A0A238ZA89"/>
<comment type="similarity">
    <text evidence="2 14 16">Belongs to the TonB-dependent receptor family.</text>
</comment>
<dbReference type="InterPro" id="IPR036942">
    <property type="entry name" value="Beta-barrel_TonB_sf"/>
</dbReference>
<dbReference type="InterPro" id="IPR000531">
    <property type="entry name" value="Beta-barrel_TonB"/>
</dbReference>
<dbReference type="PROSITE" id="PS52016">
    <property type="entry name" value="TONB_DEPENDENT_REC_3"/>
    <property type="match status" value="1"/>
</dbReference>
<evidence type="ECO:0000256" key="12">
    <source>
        <dbReference type="ARBA" id="ARBA00023170"/>
    </source>
</evidence>
<dbReference type="SUPFAM" id="SSF56935">
    <property type="entry name" value="Porins"/>
    <property type="match status" value="1"/>
</dbReference>
<sequence>MLDQNDCRTLARPLATRQLAAALLASGMITLALAPQARAEAGQISQAGRNFNIAAGPLDQVLNTYAKETGILLVIDGRLTEGRQSRGLNGTYELRPGLDAILAGSGLQAVVQDNGSYKLQKALQLPRATGDATTTLPEVAVSASAERQGELSPEYPGMQVARGGRAGLLGQRDFMDLPFNATNYTSDMIENQQARSIGDLLQSDPSVRQASARTNINEDFSIRGFTVSSQDLAFNGMYGLMPFYRVPVEMAERVEVLKGPSALLNGMPPSGNVGGSINVVPKRAADQPLTRFTASYMSDSIYGGHADLGRRFGENNEFGIRLNGAYRKGDMRIDRQDVEETVGSLALDYRGERLRLSADIMYQQENLGVVVRQFSVGNTLTKMPSAPDNKLNYPGYGYSKMKDSTVVLRGEYDINDQATVYAGFGTRKSRMDALAGNPTLDSADGTFSSAAALQLYDVSSRSAEIGGRFQFSTGAVKHQVSAGVTRVTQNADIHFVGVGLFETNNLYSPVYGDTPDTSGFRGKTLKYTTMELTSYALADTLSFMDDRLQLTLGARHQNVEQQNYVIGTGQKSGEGYDKSAVTPVAGIVFKPVENVALYANYIEGLSQGQVAQPPATNAGQMFSPYKTKQKEAGVKVDWGRVATTLSLFEIERPSAITTGNEYRVSGEQRNRGIELNVFGELNSRVRILGGGAYSQGKLVKTEGGNFNGNTAIGVPDWQVSLGSEWDPVFAQGLTLTARVIHTSKQYVNEANTLSIPSVTRFDIGARYKTTLNDTPVTLRANVENLFDRDFWNTSNEGYIYLGTPRTVLLSATVDF</sequence>
<accession>A0A238ZA89</accession>
<dbReference type="GO" id="GO:0015891">
    <property type="term" value="P:siderophore transport"/>
    <property type="evidence" value="ECO:0007669"/>
    <property type="project" value="InterPro"/>
</dbReference>
<proteinExistence type="inferred from homology"/>
<evidence type="ECO:0000256" key="4">
    <source>
        <dbReference type="ARBA" id="ARBA00022452"/>
    </source>
</evidence>
<feature type="domain" description="Secretin/TonB short N-terminal" evidence="18">
    <location>
        <begin position="71"/>
        <end position="122"/>
    </location>
</feature>
<evidence type="ECO:0000256" key="7">
    <source>
        <dbReference type="ARBA" id="ARBA00022729"/>
    </source>
</evidence>
<dbReference type="InterPro" id="IPR037066">
    <property type="entry name" value="Plug_dom_sf"/>
</dbReference>
<dbReference type="InterPro" id="IPR010105">
    <property type="entry name" value="TonB_sidphr_rcpt"/>
</dbReference>
<dbReference type="InterPro" id="IPR039426">
    <property type="entry name" value="TonB-dep_rcpt-like"/>
</dbReference>
<dbReference type="OrthoDB" id="8732650at2"/>
<dbReference type="InterPro" id="IPR012910">
    <property type="entry name" value="Plug_dom"/>
</dbReference>
<dbReference type="PROSITE" id="PS01156">
    <property type="entry name" value="TONB_DEPENDENT_REC_2"/>
    <property type="match status" value="1"/>
</dbReference>
<dbReference type="PANTHER" id="PTHR32552:SF82">
    <property type="entry name" value="FCUA PROTEIN"/>
    <property type="match status" value="1"/>
</dbReference>
<keyword evidence="5" id="KW-0410">Iron transport</keyword>
<keyword evidence="6 14" id="KW-0812">Transmembrane</keyword>
<evidence type="ECO:0000256" key="2">
    <source>
        <dbReference type="ARBA" id="ARBA00009810"/>
    </source>
</evidence>
<gene>
    <name evidence="19" type="ORF">SAMN05192560_1148</name>
</gene>
<evidence type="ECO:0000313" key="20">
    <source>
        <dbReference type="Proteomes" id="UP000198305"/>
    </source>
</evidence>
<keyword evidence="3 14" id="KW-0813">Transport</keyword>
<organism evidence="19 20">
    <name type="scientific">Methylobacillus rhizosphaerae</name>
    <dbReference type="NCBI Taxonomy" id="551994"/>
    <lineage>
        <taxon>Bacteria</taxon>
        <taxon>Pseudomonadati</taxon>
        <taxon>Pseudomonadota</taxon>
        <taxon>Betaproteobacteria</taxon>
        <taxon>Nitrosomonadales</taxon>
        <taxon>Methylophilaceae</taxon>
        <taxon>Methylobacillus</taxon>
    </lineage>
</organism>
<dbReference type="Pfam" id="PF07715">
    <property type="entry name" value="Plug"/>
    <property type="match status" value="1"/>
</dbReference>
<keyword evidence="12" id="KW-0675">Receptor</keyword>
<evidence type="ECO:0000256" key="17">
    <source>
        <dbReference type="SAM" id="SignalP"/>
    </source>
</evidence>
<keyword evidence="9" id="KW-0406">Ion transport</keyword>
<evidence type="ECO:0000256" key="3">
    <source>
        <dbReference type="ARBA" id="ARBA00022448"/>
    </source>
</evidence>
<evidence type="ECO:0000256" key="1">
    <source>
        <dbReference type="ARBA" id="ARBA00004571"/>
    </source>
</evidence>